<feature type="region of interest" description="Disordered" evidence="2">
    <location>
        <begin position="313"/>
        <end position="463"/>
    </location>
</feature>
<sequence length="463" mass="52010">MLYEDTLHIQKYKEWFHNHKKCRANAKPSMKLQRKWTAHQIWDEVEEETRQKPNQKEVLKRYQLMMTAIMKGLNKKKLEEAEAKANEWTNQVPNAAVQAKAAEQKGEKMIKQFATEMFAQAGMRLFVLGSWKDKKGHLKTSGFDFNKQLGKGSSFMKTKDWQVILVGWEDFLSDVFDQDQDLEGTVIGGTCQIPKPYYEFDQDRMGLLILPNMDNVLLGTKKSMIQSFLTIHYRRCCGRPKVPVPWSDILKGQSRFISSTYLLDGIQIWEPSKLTHCEANTLLDYWFDQQENWVGLIFQFKAWIDDKGKMCPPVGAGSDDSDGNADDESVGPRPTRQALATSTNSQPSSPNHWPSPLVKGRLRPTKRPCISSAEEESRESDADDHVGNAETTAANSRQTIRVESTTSSTRLALAHDARPMVHSAGSISHPSKPSASAKTTMLAAQIAKGSDNETPSGVATKAG</sequence>
<dbReference type="EMBL" id="JABBWG010000021">
    <property type="protein sequence ID" value="KAG1814384.1"/>
    <property type="molecule type" value="Genomic_DNA"/>
</dbReference>
<keyword evidence="4" id="KW-1185">Reference proteome</keyword>
<evidence type="ECO:0000256" key="2">
    <source>
        <dbReference type="SAM" id="MobiDB-lite"/>
    </source>
</evidence>
<name>A0A9P7JCF5_9AGAM</name>
<feature type="compositionally biased region" description="Polar residues" evidence="2">
    <location>
        <begin position="425"/>
        <end position="439"/>
    </location>
</feature>
<dbReference type="OrthoDB" id="2690580at2759"/>
<dbReference type="Proteomes" id="UP000807769">
    <property type="component" value="Unassembled WGS sequence"/>
</dbReference>
<feature type="compositionally biased region" description="Polar residues" evidence="2">
    <location>
        <begin position="338"/>
        <end position="352"/>
    </location>
</feature>
<feature type="coiled-coil region" evidence="1">
    <location>
        <begin position="71"/>
        <end position="98"/>
    </location>
</feature>
<evidence type="ECO:0000313" key="4">
    <source>
        <dbReference type="Proteomes" id="UP000807769"/>
    </source>
</evidence>
<feature type="compositionally biased region" description="Polar residues" evidence="2">
    <location>
        <begin position="389"/>
        <end position="410"/>
    </location>
</feature>
<evidence type="ECO:0000313" key="3">
    <source>
        <dbReference type="EMBL" id="KAG1814384.1"/>
    </source>
</evidence>
<reference evidence="3" key="1">
    <citation type="journal article" date="2020" name="New Phytol.">
        <title>Comparative genomics reveals dynamic genome evolution in host specialist ectomycorrhizal fungi.</title>
        <authorList>
            <person name="Lofgren L.A."/>
            <person name="Nguyen N.H."/>
            <person name="Vilgalys R."/>
            <person name="Ruytinx J."/>
            <person name="Liao H.L."/>
            <person name="Branco S."/>
            <person name="Kuo A."/>
            <person name="LaButti K."/>
            <person name="Lipzen A."/>
            <person name="Andreopoulos W."/>
            <person name="Pangilinan J."/>
            <person name="Riley R."/>
            <person name="Hundley H."/>
            <person name="Na H."/>
            <person name="Barry K."/>
            <person name="Grigoriev I.V."/>
            <person name="Stajich J.E."/>
            <person name="Kennedy P.G."/>
        </authorList>
    </citation>
    <scope>NUCLEOTIDE SEQUENCE</scope>
    <source>
        <strain evidence="3">MN1</strain>
    </source>
</reference>
<accession>A0A9P7JCF5</accession>
<gene>
    <name evidence="3" type="ORF">BJ212DRAFT_1482119</name>
</gene>
<dbReference type="GeneID" id="64634380"/>
<organism evidence="3 4">
    <name type="scientific">Suillus subaureus</name>
    <dbReference type="NCBI Taxonomy" id="48587"/>
    <lineage>
        <taxon>Eukaryota</taxon>
        <taxon>Fungi</taxon>
        <taxon>Dikarya</taxon>
        <taxon>Basidiomycota</taxon>
        <taxon>Agaricomycotina</taxon>
        <taxon>Agaricomycetes</taxon>
        <taxon>Agaricomycetidae</taxon>
        <taxon>Boletales</taxon>
        <taxon>Suillineae</taxon>
        <taxon>Suillaceae</taxon>
        <taxon>Suillus</taxon>
    </lineage>
</organism>
<evidence type="ECO:0000256" key="1">
    <source>
        <dbReference type="SAM" id="Coils"/>
    </source>
</evidence>
<protein>
    <submittedName>
        <fullName evidence="3">Uncharacterized protein</fullName>
    </submittedName>
</protein>
<dbReference type="RefSeq" id="XP_041191845.1">
    <property type="nucleotide sequence ID" value="XM_041340364.1"/>
</dbReference>
<proteinExistence type="predicted"/>
<dbReference type="AlphaFoldDB" id="A0A9P7JCF5"/>
<keyword evidence="1" id="KW-0175">Coiled coil</keyword>
<feature type="compositionally biased region" description="Acidic residues" evidence="2">
    <location>
        <begin position="319"/>
        <end position="329"/>
    </location>
</feature>
<comment type="caution">
    <text evidence="3">The sequence shown here is derived from an EMBL/GenBank/DDBJ whole genome shotgun (WGS) entry which is preliminary data.</text>
</comment>